<dbReference type="GO" id="GO:0006508">
    <property type="term" value="P:proteolysis"/>
    <property type="evidence" value="ECO:0007669"/>
    <property type="project" value="UniProtKB-KW"/>
</dbReference>
<evidence type="ECO:0000256" key="8">
    <source>
        <dbReference type="ARBA" id="ARBA00022679"/>
    </source>
</evidence>
<evidence type="ECO:0000313" key="24">
    <source>
        <dbReference type="Proteomes" id="UP000192343"/>
    </source>
</evidence>
<dbReference type="STRING" id="1963862.B4O97_17990"/>
<keyword evidence="12" id="KW-0573">Peptidoglycan synthesis</keyword>
<dbReference type="GO" id="GO:0009002">
    <property type="term" value="F:serine-type D-Ala-D-Ala carboxypeptidase activity"/>
    <property type="evidence" value="ECO:0007669"/>
    <property type="project" value="UniProtKB-EC"/>
</dbReference>
<dbReference type="GO" id="GO:0016020">
    <property type="term" value="C:membrane"/>
    <property type="evidence" value="ECO:0007669"/>
    <property type="project" value="UniProtKB-SubCell"/>
</dbReference>
<dbReference type="Proteomes" id="UP000192343">
    <property type="component" value="Unassembled WGS sequence"/>
</dbReference>
<comment type="catalytic activity">
    <reaction evidence="18">
        <text>[GlcNAc-(1-&gt;4)-Mur2Ac(oyl-L-Ala-gamma-D-Glu-L-Lys-D-Ala-D-Ala)](n)-di-trans,octa-cis-undecaprenyl diphosphate + beta-D-GlcNAc-(1-&gt;4)-Mur2Ac(oyl-L-Ala-gamma-D-Glu-L-Lys-D-Ala-D-Ala)-di-trans,octa-cis-undecaprenyl diphosphate = [GlcNAc-(1-&gt;4)-Mur2Ac(oyl-L-Ala-gamma-D-Glu-L-Lys-D-Ala-D-Ala)](n+1)-di-trans,octa-cis-undecaprenyl diphosphate + di-trans,octa-cis-undecaprenyl diphosphate + H(+)</text>
        <dbReference type="Rhea" id="RHEA:23708"/>
        <dbReference type="Rhea" id="RHEA-COMP:9602"/>
        <dbReference type="Rhea" id="RHEA-COMP:9603"/>
        <dbReference type="ChEBI" id="CHEBI:15378"/>
        <dbReference type="ChEBI" id="CHEBI:58405"/>
        <dbReference type="ChEBI" id="CHEBI:60033"/>
        <dbReference type="ChEBI" id="CHEBI:78435"/>
        <dbReference type="EC" id="2.4.99.28"/>
    </reaction>
</comment>
<dbReference type="AlphaFoldDB" id="A0A1Y1RTB6"/>
<evidence type="ECO:0000256" key="11">
    <source>
        <dbReference type="ARBA" id="ARBA00022960"/>
    </source>
</evidence>
<evidence type="ECO:0000256" key="10">
    <source>
        <dbReference type="ARBA" id="ARBA00022801"/>
    </source>
</evidence>
<dbReference type="FunFam" id="1.10.3810.10:FF:000001">
    <property type="entry name" value="Penicillin-binding protein 1A"/>
    <property type="match status" value="1"/>
</dbReference>
<dbReference type="GO" id="GO:0009252">
    <property type="term" value="P:peptidoglycan biosynthetic process"/>
    <property type="evidence" value="ECO:0007669"/>
    <property type="project" value="UniProtKB-KW"/>
</dbReference>
<comment type="similarity">
    <text evidence="3">In the C-terminal section; belongs to the transpeptidase family.</text>
</comment>
<evidence type="ECO:0000256" key="3">
    <source>
        <dbReference type="ARBA" id="ARBA00007090"/>
    </source>
</evidence>
<evidence type="ECO:0000256" key="19">
    <source>
        <dbReference type="SAM" id="MobiDB-lite"/>
    </source>
</evidence>
<evidence type="ECO:0000256" key="20">
    <source>
        <dbReference type="SAM" id="Phobius"/>
    </source>
</evidence>
<dbReference type="InterPro" id="IPR001460">
    <property type="entry name" value="PCN-bd_Tpept"/>
</dbReference>
<keyword evidence="14 20" id="KW-0472">Membrane</keyword>
<evidence type="ECO:0000256" key="12">
    <source>
        <dbReference type="ARBA" id="ARBA00022984"/>
    </source>
</evidence>
<comment type="similarity">
    <text evidence="4">In the N-terminal section; belongs to the glycosyltransferase 51 family.</text>
</comment>
<dbReference type="GO" id="GO:0008955">
    <property type="term" value="F:peptidoglycan glycosyltransferase activity"/>
    <property type="evidence" value="ECO:0007669"/>
    <property type="project" value="UniProtKB-EC"/>
</dbReference>
<feature type="domain" description="Penicillin-binding protein transpeptidase" evidence="21">
    <location>
        <begin position="420"/>
        <end position="711"/>
    </location>
</feature>
<dbReference type="GO" id="GO:0030288">
    <property type="term" value="C:outer membrane-bounded periplasmic space"/>
    <property type="evidence" value="ECO:0007669"/>
    <property type="project" value="TreeGrafter"/>
</dbReference>
<dbReference type="InterPro" id="IPR050396">
    <property type="entry name" value="Glycosyltr_51/Transpeptidase"/>
</dbReference>
<evidence type="ECO:0000256" key="15">
    <source>
        <dbReference type="ARBA" id="ARBA00023268"/>
    </source>
</evidence>
<protein>
    <submittedName>
        <fullName evidence="23">Penicillin-binding protein</fullName>
    </submittedName>
</protein>
<dbReference type="OrthoDB" id="343702at2"/>
<evidence type="ECO:0000256" key="2">
    <source>
        <dbReference type="ARBA" id="ARBA00004752"/>
    </source>
</evidence>
<keyword evidence="15" id="KW-0511">Multifunctional enzyme</keyword>
<evidence type="ECO:0000256" key="16">
    <source>
        <dbReference type="ARBA" id="ARBA00023316"/>
    </source>
</evidence>
<comment type="subcellular location">
    <subcellularLocation>
        <location evidence="1">Membrane</location>
    </subcellularLocation>
</comment>
<evidence type="ECO:0000256" key="1">
    <source>
        <dbReference type="ARBA" id="ARBA00004370"/>
    </source>
</evidence>
<keyword evidence="13 20" id="KW-1133">Transmembrane helix</keyword>
<comment type="pathway">
    <text evidence="2">Cell wall biogenesis; peptidoglycan biosynthesis.</text>
</comment>
<evidence type="ECO:0000256" key="14">
    <source>
        <dbReference type="ARBA" id="ARBA00023136"/>
    </source>
</evidence>
<feature type="compositionally biased region" description="Polar residues" evidence="19">
    <location>
        <begin position="822"/>
        <end position="831"/>
    </location>
</feature>
<evidence type="ECO:0000256" key="13">
    <source>
        <dbReference type="ARBA" id="ARBA00022989"/>
    </source>
</evidence>
<dbReference type="GO" id="GO:0008360">
    <property type="term" value="P:regulation of cell shape"/>
    <property type="evidence" value="ECO:0007669"/>
    <property type="project" value="UniProtKB-KW"/>
</dbReference>
<evidence type="ECO:0000256" key="6">
    <source>
        <dbReference type="ARBA" id="ARBA00022670"/>
    </source>
</evidence>
<accession>A0A1Y1RTB6</accession>
<reference evidence="23 24" key="1">
    <citation type="submission" date="2017-03" db="EMBL/GenBank/DDBJ databases">
        <title>Draft Genome sequence of Marispirochaeta sp. strain JC444.</title>
        <authorList>
            <person name="Shivani Y."/>
            <person name="Subhash Y."/>
            <person name="Sasikala C."/>
            <person name="Ramana C."/>
        </authorList>
    </citation>
    <scope>NUCLEOTIDE SEQUENCE [LARGE SCALE GENOMIC DNA]</scope>
    <source>
        <strain evidence="23 24">JC444</strain>
    </source>
</reference>
<keyword evidence="6" id="KW-0645">Protease</keyword>
<keyword evidence="7" id="KW-0328">Glycosyltransferase</keyword>
<dbReference type="RefSeq" id="WP_083052907.1">
    <property type="nucleotide sequence ID" value="NZ_MWQY01000030.1"/>
</dbReference>
<gene>
    <name evidence="23" type="ORF">B4O97_17990</name>
</gene>
<feature type="region of interest" description="Disordered" evidence="19">
    <location>
        <begin position="799"/>
        <end position="831"/>
    </location>
</feature>
<dbReference type="InterPro" id="IPR001264">
    <property type="entry name" value="Glyco_trans_51"/>
</dbReference>
<organism evidence="23 24">
    <name type="scientific">Marispirochaeta aestuarii</name>
    <dbReference type="NCBI Taxonomy" id="1963862"/>
    <lineage>
        <taxon>Bacteria</taxon>
        <taxon>Pseudomonadati</taxon>
        <taxon>Spirochaetota</taxon>
        <taxon>Spirochaetia</taxon>
        <taxon>Spirochaetales</taxon>
        <taxon>Spirochaetaceae</taxon>
        <taxon>Marispirochaeta</taxon>
    </lineage>
</organism>
<keyword evidence="5" id="KW-0121">Carboxypeptidase</keyword>
<evidence type="ECO:0000256" key="18">
    <source>
        <dbReference type="ARBA" id="ARBA00049902"/>
    </source>
</evidence>
<evidence type="ECO:0000256" key="5">
    <source>
        <dbReference type="ARBA" id="ARBA00022645"/>
    </source>
</evidence>
<dbReference type="GO" id="GO:0071555">
    <property type="term" value="P:cell wall organization"/>
    <property type="evidence" value="ECO:0007669"/>
    <property type="project" value="UniProtKB-KW"/>
</dbReference>
<dbReference type="Gene3D" id="1.10.3810.10">
    <property type="entry name" value="Biosynthetic peptidoglycan transglycosylase-like"/>
    <property type="match status" value="1"/>
</dbReference>
<dbReference type="NCBIfam" id="TIGR02074">
    <property type="entry name" value="PBP_1a_fam"/>
    <property type="match status" value="1"/>
</dbReference>
<evidence type="ECO:0000259" key="22">
    <source>
        <dbReference type="Pfam" id="PF00912"/>
    </source>
</evidence>
<dbReference type="SUPFAM" id="SSF53955">
    <property type="entry name" value="Lysozyme-like"/>
    <property type="match status" value="1"/>
</dbReference>
<keyword evidence="24" id="KW-1185">Reference proteome</keyword>
<dbReference type="EMBL" id="MWQY01000030">
    <property type="protein sequence ID" value="ORC30678.1"/>
    <property type="molecule type" value="Genomic_DNA"/>
</dbReference>
<dbReference type="Pfam" id="PF00905">
    <property type="entry name" value="Transpeptidase"/>
    <property type="match status" value="1"/>
</dbReference>
<evidence type="ECO:0000256" key="7">
    <source>
        <dbReference type="ARBA" id="ARBA00022676"/>
    </source>
</evidence>
<dbReference type="PANTHER" id="PTHR32282:SF27">
    <property type="entry name" value="PENICILLIN-BINDING PROTEIN 1A"/>
    <property type="match status" value="1"/>
</dbReference>
<name>A0A1Y1RTB6_9SPIO</name>
<feature type="domain" description="Glycosyl transferase family 51" evidence="22">
    <location>
        <begin position="61"/>
        <end position="236"/>
    </location>
</feature>
<proteinExistence type="inferred from homology"/>
<keyword evidence="16" id="KW-0961">Cell wall biogenesis/degradation</keyword>
<dbReference type="InterPro" id="IPR012338">
    <property type="entry name" value="Beta-lactam/transpept-like"/>
</dbReference>
<evidence type="ECO:0000256" key="9">
    <source>
        <dbReference type="ARBA" id="ARBA00022692"/>
    </source>
</evidence>
<evidence type="ECO:0000313" key="23">
    <source>
        <dbReference type="EMBL" id="ORC30678.1"/>
    </source>
</evidence>
<evidence type="ECO:0000259" key="21">
    <source>
        <dbReference type="Pfam" id="PF00905"/>
    </source>
</evidence>
<dbReference type="Pfam" id="PF00912">
    <property type="entry name" value="Transgly"/>
    <property type="match status" value="1"/>
</dbReference>
<feature type="transmembrane region" description="Helical" evidence="20">
    <location>
        <begin position="9"/>
        <end position="36"/>
    </location>
</feature>
<dbReference type="PANTHER" id="PTHR32282">
    <property type="entry name" value="BINDING PROTEIN TRANSPEPTIDASE, PUTATIVE-RELATED"/>
    <property type="match status" value="1"/>
</dbReference>
<keyword evidence="8" id="KW-0808">Transferase</keyword>
<dbReference type="InterPro" id="IPR023346">
    <property type="entry name" value="Lysozyme-like_dom_sf"/>
</dbReference>
<dbReference type="Gene3D" id="3.40.710.10">
    <property type="entry name" value="DD-peptidase/beta-lactamase superfamily"/>
    <property type="match status" value="2"/>
</dbReference>
<evidence type="ECO:0000256" key="17">
    <source>
        <dbReference type="ARBA" id="ARBA00034000"/>
    </source>
</evidence>
<evidence type="ECO:0000256" key="4">
    <source>
        <dbReference type="ARBA" id="ARBA00007739"/>
    </source>
</evidence>
<dbReference type="GO" id="GO:0008658">
    <property type="term" value="F:penicillin binding"/>
    <property type="evidence" value="ECO:0007669"/>
    <property type="project" value="InterPro"/>
</dbReference>
<keyword evidence="9 20" id="KW-0812">Transmembrane</keyword>
<dbReference type="SUPFAM" id="SSF56601">
    <property type="entry name" value="beta-lactamase/transpeptidase-like"/>
    <property type="match status" value="1"/>
</dbReference>
<comment type="catalytic activity">
    <reaction evidence="17">
        <text>Preferential cleavage: (Ac)2-L-Lys-D-Ala-|-D-Ala. Also transpeptidation of peptidyl-alanyl moieties that are N-acyl substituents of D-alanine.</text>
        <dbReference type="EC" id="3.4.16.4"/>
    </reaction>
</comment>
<comment type="caution">
    <text evidence="23">The sequence shown here is derived from an EMBL/GenBank/DDBJ whole genome shotgun (WGS) entry which is preliminary data.</text>
</comment>
<dbReference type="InterPro" id="IPR036950">
    <property type="entry name" value="PBP_transglycosylase"/>
</dbReference>
<keyword evidence="10" id="KW-0378">Hydrolase</keyword>
<sequence length="831" mass="93392">MAFSRRQRVIVQIIIGITLLVALGVGITLGLAIASIRNIDVVRELRDYRPSLPTQILDRNGKLITELFGEEKREIIHVDELPKHLIYAVLTREDRNFYTHSGFDFVRTTKAAIDMAMGRFSGGGSTITQQVAGRLFADRSKKTIERKIRELWFAFLLERSFTKDEILELYLNQEFLGHGTYGVEAASQLYFGHSAREVSIAEAAILVPLFSAPSGYSPILHPEAARDRQRYVLDQMIQLGYVAKEEADDSFRDFWDSWDYTRSSSTSAYLSNESQAPYFSEYIRQQLEDLLFGSVDIYKDGYIVHTTLDLEYQRTADSIMREGIRSINQRYRSSSQERFSVVDTRYVPLLDMMSLAFNIDNIKVAGARQRREAKSSYLGKMNPLVDLIAMSTGSQSLKSFVNRTYDYQKTENDRSIIEGALITLENETGHILSMVGGSDFETTKLNRAVQSKLQPGSSFKPLYYSAAISSGKFTPATRLYDGPIVFWNADGTPYEPQNFLGEWEGSVLLRYALATSMNVPSIQVLDGIGFDAAIERASRLLGLYDQRNNEDVFPRRYPLGLGIVSVAPINMARAFATFPNAGKEVVPIGITYIQDRQGNMVLEHEKELLSQRKGQNTRILSPQAAYVMVDLLESTVEFGTLANRRRNIGGFDGMPMAGKTGTTQNWGDAWTVGFSPYMTTAVWFGFDMPGNSLGRYITGATAAGPIWARFMKEVHSNLEPKDFFKPDSGIVTVRVCAVSGKLPTQECDEGIIEEIFIAGTEPREACEIHQFQQQRDEVLLKHIQDNMLIQDFSVPDTEFPELTPPSFDNDLNENPALEDPDTSGSFNPLLD</sequence>
<keyword evidence="11" id="KW-0133">Cell shape</keyword>